<protein>
    <submittedName>
        <fullName evidence="9">Damage response protein 1</fullName>
    </submittedName>
</protein>
<organism evidence="9 10">
    <name type="scientific">Vanrija pseudolonga</name>
    <dbReference type="NCBI Taxonomy" id="143232"/>
    <lineage>
        <taxon>Eukaryota</taxon>
        <taxon>Fungi</taxon>
        <taxon>Dikarya</taxon>
        <taxon>Basidiomycota</taxon>
        <taxon>Agaricomycotina</taxon>
        <taxon>Tremellomycetes</taxon>
        <taxon>Trichosporonales</taxon>
        <taxon>Trichosporonaceae</taxon>
        <taxon>Vanrija</taxon>
    </lineage>
</organism>
<evidence type="ECO:0000256" key="1">
    <source>
        <dbReference type="ARBA" id="ARBA00004240"/>
    </source>
</evidence>
<keyword evidence="7" id="KW-0732">Signal</keyword>
<dbReference type="InterPro" id="IPR036400">
    <property type="entry name" value="Cyt_B5-like_heme/steroid_sf"/>
</dbReference>
<evidence type="ECO:0000256" key="7">
    <source>
        <dbReference type="SAM" id="SignalP"/>
    </source>
</evidence>
<proteinExistence type="inferred from homology"/>
<accession>A0AAF0YIV6</accession>
<comment type="similarity">
    <text evidence="6">Belongs to the cytochrome b5 family. MAPR subfamily.</text>
</comment>
<comment type="subcellular location">
    <subcellularLocation>
        <location evidence="1">Endoplasmic reticulum</location>
    </subcellularLocation>
</comment>
<dbReference type="InterPro" id="IPR050577">
    <property type="entry name" value="MAPR/NEUFC/NENF-like"/>
</dbReference>
<evidence type="ECO:0000313" key="10">
    <source>
        <dbReference type="Proteomes" id="UP000827549"/>
    </source>
</evidence>
<evidence type="ECO:0000313" key="9">
    <source>
        <dbReference type="EMBL" id="WOO86044.1"/>
    </source>
</evidence>
<gene>
    <name evidence="9" type="primary">DAP1</name>
    <name evidence="9" type="ORF">LOC62_07G009534</name>
</gene>
<dbReference type="GO" id="GO:0020037">
    <property type="term" value="F:heme binding"/>
    <property type="evidence" value="ECO:0007669"/>
    <property type="project" value="UniProtKB-ARBA"/>
</dbReference>
<sequence>MSLANPVNLLLLPPLLWLLYRAVWPSYPSTPKSQPTKYDGESYNWAPGSHPEVITSKAYNTTELAQFDGRKSPRILLAIAKIDGGVVLERTVFDVSAGSNFYGPDGMYGNFAGRDASRGMAKQSFDEDMLTDIDKPLDTLADLSKSEIDNMHGWHGHFSNKYMVVGVLE</sequence>
<feature type="chain" id="PRO_5041990047" evidence="7">
    <location>
        <begin position="26"/>
        <end position="169"/>
    </location>
</feature>
<dbReference type="AlphaFoldDB" id="A0AAF0YIV6"/>
<evidence type="ECO:0000256" key="4">
    <source>
        <dbReference type="ARBA" id="ARBA00022824"/>
    </source>
</evidence>
<dbReference type="SUPFAM" id="SSF55856">
    <property type="entry name" value="Cytochrome b5-like heme/steroid binding domain"/>
    <property type="match status" value="1"/>
</dbReference>
<feature type="domain" description="Cytochrome b5 heme-binding" evidence="8">
    <location>
        <begin position="59"/>
        <end position="169"/>
    </location>
</feature>
<keyword evidence="10" id="KW-1185">Reference proteome</keyword>
<dbReference type="GO" id="GO:0005783">
    <property type="term" value="C:endoplasmic reticulum"/>
    <property type="evidence" value="ECO:0007669"/>
    <property type="project" value="UniProtKB-SubCell"/>
</dbReference>
<evidence type="ECO:0000256" key="5">
    <source>
        <dbReference type="ARBA" id="ARBA00023004"/>
    </source>
</evidence>
<dbReference type="Pfam" id="PF00173">
    <property type="entry name" value="Cyt-b5"/>
    <property type="match status" value="1"/>
</dbReference>
<dbReference type="PANTHER" id="PTHR10281:SF72">
    <property type="entry name" value="NEUDESIN"/>
    <property type="match status" value="1"/>
</dbReference>
<dbReference type="FunFam" id="3.10.120.10:FF:000003">
    <property type="entry name" value="membrane-associated progesterone receptor component 1"/>
    <property type="match status" value="1"/>
</dbReference>
<dbReference type="Proteomes" id="UP000827549">
    <property type="component" value="Chromosome 7"/>
</dbReference>
<dbReference type="SMART" id="SM01117">
    <property type="entry name" value="Cyt-b5"/>
    <property type="match status" value="1"/>
</dbReference>
<feature type="signal peptide" evidence="7">
    <location>
        <begin position="1"/>
        <end position="25"/>
    </location>
</feature>
<dbReference type="InterPro" id="IPR001199">
    <property type="entry name" value="Cyt_B5-like_heme/steroid-bd"/>
</dbReference>
<dbReference type="GO" id="GO:0016020">
    <property type="term" value="C:membrane"/>
    <property type="evidence" value="ECO:0007669"/>
    <property type="project" value="TreeGrafter"/>
</dbReference>
<evidence type="ECO:0000256" key="3">
    <source>
        <dbReference type="ARBA" id="ARBA00022723"/>
    </source>
</evidence>
<name>A0AAF0YIV6_9TREE</name>
<dbReference type="PANTHER" id="PTHR10281">
    <property type="entry name" value="MEMBRANE-ASSOCIATED PROGESTERONE RECEPTOR COMPONENT-RELATED"/>
    <property type="match status" value="1"/>
</dbReference>
<dbReference type="EMBL" id="CP086720">
    <property type="protein sequence ID" value="WOO86044.1"/>
    <property type="molecule type" value="Genomic_DNA"/>
</dbReference>
<keyword evidence="2" id="KW-0349">Heme</keyword>
<evidence type="ECO:0000259" key="8">
    <source>
        <dbReference type="SMART" id="SM01117"/>
    </source>
</evidence>
<evidence type="ECO:0000256" key="6">
    <source>
        <dbReference type="ARBA" id="ARBA00038357"/>
    </source>
</evidence>
<keyword evidence="5" id="KW-0408">Iron</keyword>
<dbReference type="GO" id="GO:0046872">
    <property type="term" value="F:metal ion binding"/>
    <property type="evidence" value="ECO:0007669"/>
    <property type="project" value="UniProtKB-KW"/>
</dbReference>
<keyword evidence="3" id="KW-0479">Metal-binding</keyword>
<evidence type="ECO:0000256" key="2">
    <source>
        <dbReference type="ARBA" id="ARBA00022617"/>
    </source>
</evidence>
<dbReference type="Gene3D" id="3.10.120.10">
    <property type="entry name" value="Cytochrome b5-like heme/steroid binding domain"/>
    <property type="match status" value="1"/>
</dbReference>
<dbReference type="GeneID" id="87812695"/>
<keyword evidence="4" id="KW-0256">Endoplasmic reticulum</keyword>
<reference evidence="9" key="1">
    <citation type="submission" date="2023-10" db="EMBL/GenBank/DDBJ databases">
        <authorList>
            <person name="Noh H."/>
        </authorList>
    </citation>
    <scope>NUCLEOTIDE SEQUENCE</scope>
    <source>
        <strain evidence="9">DUCC4014</strain>
    </source>
</reference>
<dbReference type="RefSeq" id="XP_062632070.1">
    <property type="nucleotide sequence ID" value="XM_062776086.1"/>
</dbReference>